<feature type="domain" description="Aminoacyl-transfer RNA synthetases class-II family profile" evidence="9">
    <location>
        <begin position="29"/>
        <end position="335"/>
    </location>
</feature>
<dbReference type="GO" id="GO:0005737">
    <property type="term" value="C:cytoplasm"/>
    <property type="evidence" value="ECO:0007669"/>
    <property type="project" value="UniProtKB-SubCell"/>
</dbReference>
<dbReference type="CDD" id="cd00773">
    <property type="entry name" value="HisRS-like_core"/>
    <property type="match status" value="1"/>
</dbReference>
<evidence type="ECO:0000256" key="7">
    <source>
        <dbReference type="HAMAP-Rule" id="MF_00127"/>
    </source>
</evidence>
<feature type="binding site" evidence="8">
    <location>
        <position position="137"/>
    </location>
    <ligand>
        <name>L-histidine</name>
        <dbReference type="ChEBI" id="CHEBI:57595"/>
    </ligand>
</feature>
<dbReference type="GO" id="GO:0004821">
    <property type="term" value="F:histidine-tRNA ligase activity"/>
    <property type="evidence" value="ECO:0007669"/>
    <property type="project" value="UniProtKB-UniRule"/>
</dbReference>
<dbReference type="PIRSF" id="PIRSF001549">
    <property type="entry name" value="His-tRNA_synth"/>
    <property type="match status" value="1"/>
</dbReference>
<evidence type="ECO:0000256" key="4">
    <source>
        <dbReference type="ARBA" id="ARBA00022840"/>
    </source>
</evidence>
<dbReference type="SUPFAM" id="SSF55681">
    <property type="entry name" value="Class II aaRS and biotin synthetases"/>
    <property type="match status" value="1"/>
</dbReference>
<feature type="binding site" evidence="8">
    <location>
        <position position="133"/>
    </location>
    <ligand>
        <name>L-histidine</name>
        <dbReference type="ChEBI" id="CHEBI:57595"/>
    </ligand>
</feature>
<keyword evidence="5 7" id="KW-0030">Aminoacyl-tRNA synthetase</keyword>
<comment type="catalytic activity">
    <reaction evidence="6 7">
        <text>tRNA(His) + L-histidine + ATP = L-histidyl-tRNA(His) + AMP + diphosphate + H(+)</text>
        <dbReference type="Rhea" id="RHEA:17313"/>
        <dbReference type="Rhea" id="RHEA-COMP:9665"/>
        <dbReference type="Rhea" id="RHEA-COMP:9689"/>
        <dbReference type="ChEBI" id="CHEBI:15378"/>
        <dbReference type="ChEBI" id="CHEBI:30616"/>
        <dbReference type="ChEBI" id="CHEBI:33019"/>
        <dbReference type="ChEBI" id="CHEBI:57595"/>
        <dbReference type="ChEBI" id="CHEBI:78442"/>
        <dbReference type="ChEBI" id="CHEBI:78527"/>
        <dbReference type="ChEBI" id="CHEBI:456215"/>
        <dbReference type="EC" id="6.1.1.21"/>
    </reaction>
</comment>
<proteinExistence type="inferred from homology"/>
<dbReference type="Pfam" id="PF13393">
    <property type="entry name" value="tRNA-synt_His"/>
    <property type="match status" value="2"/>
</dbReference>
<dbReference type="InterPro" id="IPR004516">
    <property type="entry name" value="HisRS/HisZ"/>
</dbReference>
<dbReference type="GO" id="GO:0005524">
    <property type="term" value="F:ATP binding"/>
    <property type="evidence" value="ECO:0007669"/>
    <property type="project" value="UniProtKB-UniRule"/>
</dbReference>
<gene>
    <name evidence="7" type="primary">hisS</name>
    <name evidence="10" type="ORF">HMPREF1872_00761</name>
</gene>
<dbReference type="PANTHER" id="PTHR43707:SF1">
    <property type="entry name" value="HISTIDINE--TRNA LIGASE, MITOCHONDRIAL-RELATED"/>
    <property type="match status" value="1"/>
</dbReference>
<dbReference type="Pfam" id="PF03129">
    <property type="entry name" value="HGTP_anticodon"/>
    <property type="match status" value="1"/>
</dbReference>
<evidence type="ECO:0000256" key="8">
    <source>
        <dbReference type="PIRSR" id="PIRSR001549-1"/>
    </source>
</evidence>
<evidence type="ECO:0000256" key="5">
    <source>
        <dbReference type="ARBA" id="ARBA00023146"/>
    </source>
</evidence>
<dbReference type="STRING" id="1497955.HMPREF1872_00761"/>
<dbReference type="InterPro" id="IPR045864">
    <property type="entry name" value="aa-tRNA-synth_II/BPL/LPL"/>
</dbReference>
<keyword evidence="3 7" id="KW-0547">Nucleotide-binding</keyword>
<comment type="subcellular location">
    <subcellularLocation>
        <location evidence="7">Cytoplasm</location>
    </subcellularLocation>
</comment>
<dbReference type="InterPro" id="IPR004154">
    <property type="entry name" value="Anticodon-bd"/>
</dbReference>
<keyword evidence="2 7" id="KW-0963">Cytoplasm</keyword>
<dbReference type="Gene3D" id="3.40.50.800">
    <property type="entry name" value="Anticodon-binding domain"/>
    <property type="match status" value="1"/>
</dbReference>
<keyword evidence="11" id="KW-1185">Reference proteome</keyword>
<comment type="similarity">
    <text evidence="1 7">Belongs to the class-II aminoacyl-tRNA synthetase family.</text>
</comment>
<comment type="caution">
    <text evidence="10">The sequence shown here is derived from an EMBL/GenBank/DDBJ whole genome shotgun (WGS) entry which is preliminary data.</text>
</comment>
<keyword evidence="4 7" id="KW-0067">ATP-binding</keyword>
<accession>A0A133YCP9</accession>
<keyword evidence="7" id="KW-0648">Protein biosynthesis</keyword>
<dbReference type="SUPFAM" id="SSF52954">
    <property type="entry name" value="Class II aaRS ABD-related"/>
    <property type="match status" value="1"/>
</dbReference>
<dbReference type="Gene3D" id="3.30.930.10">
    <property type="entry name" value="Bira Bifunctional Protein, Domain 2"/>
    <property type="match status" value="1"/>
</dbReference>
<dbReference type="PANTHER" id="PTHR43707">
    <property type="entry name" value="HISTIDYL-TRNA SYNTHETASE"/>
    <property type="match status" value="1"/>
</dbReference>
<protein>
    <recommendedName>
        <fullName evidence="7">Histidine--tRNA ligase</fullName>
        <ecNumber evidence="7">6.1.1.21</ecNumber>
    </recommendedName>
    <alternativeName>
        <fullName evidence="7">Histidyl-tRNA synthetase</fullName>
        <shortName evidence="7">HisRS</shortName>
    </alternativeName>
</protein>
<feature type="binding site" evidence="8">
    <location>
        <begin position="268"/>
        <end position="269"/>
    </location>
    <ligand>
        <name>L-histidine</name>
        <dbReference type="ChEBI" id="CHEBI:57595"/>
    </ligand>
</feature>
<dbReference type="InterPro" id="IPR015807">
    <property type="entry name" value="His-tRNA-ligase"/>
</dbReference>
<evidence type="ECO:0000256" key="6">
    <source>
        <dbReference type="ARBA" id="ARBA00047639"/>
    </source>
</evidence>
<dbReference type="GO" id="GO:0006427">
    <property type="term" value="P:histidyl-tRNA aminoacylation"/>
    <property type="evidence" value="ECO:0007669"/>
    <property type="project" value="UniProtKB-UniRule"/>
</dbReference>
<dbReference type="PATRIC" id="fig|1497955.3.peg.736"/>
<dbReference type="InterPro" id="IPR006195">
    <property type="entry name" value="aa-tRNA-synth_II"/>
</dbReference>
<dbReference type="NCBIfam" id="TIGR00442">
    <property type="entry name" value="hisS"/>
    <property type="match status" value="1"/>
</dbReference>
<comment type="subunit">
    <text evidence="7">Homodimer.</text>
</comment>
<dbReference type="EMBL" id="LSCV01000021">
    <property type="protein sequence ID" value="KXB40983.1"/>
    <property type="molecule type" value="Genomic_DNA"/>
</dbReference>
<keyword evidence="7 10" id="KW-0436">Ligase</keyword>
<organism evidence="10 11">
    <name type="scientific">Amygdalobacter nucleatus</name>
    <dbReference type="NCBI Taxonomy" id="3029274"/>
    <lineage>
        <taxon>Bacteria</taxon>
        <taxon>Bacillati</taxon>
        <taxon>Bacillota</taxon>
        <taxon>Clostridia</taxon>
        <taxon>Eubacteriales</taxon>
        <taxon>Oscillospiraceae</taxon>
        <taxon>Amygdalobacter</taxon>
    </lineage>
</organism>
<evidence type="ECO:0000256" key="2">
    <source>
        <dbReference type="ARBA" id="ARBA00022490"/>
    </source>
</evidence>
<dbReference type="GO" id="GO:0016740">
    <property type="term" value="F:transferase activity"/>
    <property type="evidence" value="ECO:0007669"/>
    <property type="project" value="UniProtKB-ARBA"/>
</dbReference>
<evidence type="ECO:0000256" key="1">
    <source>
        <dbReference type="ARBA" id="ARBA00008226"/>
    </source>
</evidence>
<feature type="binding site" evidence="8">
    <location>
        <position position="264"/>
    </location>
    <ligand>
        <name>L-histidine</name>
        <dbReference type="ChEBI" id="CHEBI:57595"/>
    </ligand>
</feature>
<dbReference type="InterPro" id="IPR041715">
    <property type="entry name" value="HisRS-like_core"/>
</dbReference>
<sequence>MRRLVLVAQYKKVKGTLDLLPNECHEWHEIEAIFARVCRSFAYGEIRIPTFEYTEVFNRGVGETSDIVQKEMYTFADRGGRMLTLRPEATAGVVRAFVENGLFNEALPQRLYYEISAFRAENVQKGRYREFHQLGLECLGSQASQTDVEIIALIKQFFQEVGLKNVSLKLNSLGSTESRKVYHARLLDYLKPHVADLCFDCQNRIEKNPLRVLDCKVPTCKEIVQGAPLILDCLTDEDKTRWQQVLHGLDNLGISYEINPRIVRGLDYYCHTVFEFILDNQTTGQASTVCGGGRYDGLVKLLGGPDLPGMGFSIGLERLHLALKEQNRDFKQFRPCLYVVAQAEAEREMAAKLIWTLRQKGIVAEQDVDNRSFKAQMKYLNKRNYRYCLVLGETELANNSAKLKDLDTGKELETEFSLQDLSQLEAVLLAD</sequence>
<dbReference type="GO" id="GO:0140096">
    <property type="term" value="F:catalytic activity, acting on a protein"/>
    <property type="evidence" value="ECO:0007669"/>
    <property type="project" value="UniProtKB-ARBA"/>
</dbReference>
<dbReference type="AlphaFoldDB" id="A0A133YCP9"/>
<dbReference type="InterPro" id="IPR036621">
    <property type="entry name" value="Anticodon-bd_dom_sf"/>
</dbReference>
<evidence type="ECO:0000259" key="9">
    <source>
        <dbReference type="PROSITE" id="PS50862"/>
    </source>
</evidence>
<feature type="binding site" evidence="8">
    <location>
        <position position="119"/>
    </location>
    <ligand>
        <name>L-histidine</name>
        <dbReference type="ChEBI" id="CHEBI:57595"/>
    </ligand>
</feature>
<name>A0A133YCP9_9FIRM</name>
<reference evidence="11" key="1">
    <citation type="submission" date="2016-01" db="EMBL/GenBank/DDBJ databases">
        <authorList>
            <person name="Mitreva M."/>
            <person name="Pepin K.H."/>
            <person name="Mihindukulasuriya K.A."/>
            <person name="Fulton R."/>
            <person name="Fronick C."/>
            <person name="O'Laughlin M."/>
            <person name="Miner T."/>
            <person name="Herter B."/>
            <person name="Rosa B.A."/>
            <person name="Cordes M."/>
            <person name="Tomlinson C."/>
            <person name="Wollam A."/>
            <person name="Palsikar V.B."/>
            <person name="Mardis E.R."/>
            <person name="Wilson R.K."/>
        </authorList>
    </citation>
    <scope>NUCLEOTIDE SEQUENCE [LARGE SCALE GENOMIC DNA]</scope>
    <source>
        <strain evidence="11">KA00274</strain>
    </source>
</reference>
<dbReference type="OrthoDB" id="9800814at2"/>
<evidence type="ECO:0000313" key="11">
    <source>
        <dbReference type="Proteomes" id="UP000070080"/>
    </source>
</evidence>
<dbReference type="PROSITE" id="PS50862">
    <property type="entry name" value="AA_TRNA_LIGASE_II"/>
    <property type="match status" value="1"/>
</dbReference>
<evidence type="ECO:0000256" key="3">
    <source>
        <dbReference type="ARBA" id="ARBA00022741"/>
    </source>
</evidence>
<dbReference type="HAMAP" id="MF_00127">
    <property type="entry name" value="His_tRNA_synth"/>
    <property type="match status" value="1"/>
</dbReference>
<evidence type="ECO:0000313" key="10">
    <source>
        <dbReference type="EMBL" id="KXB40983.1"/>
    </source>
</evidence>
<feature type="binding site" evidence="8">
    <location>
        <begin position="88"/>
        <end position="90"/>
    </location>
    <ligand>
        <name>L-histidine</name>
        <dbReference type="ChEBI" id="CHEBI:57595"/>
    </ligand>
</feature>
<dbReference type="EC" id="6.1.1.21" evidence="7"/>
<dbReference type="Proteomes" id="UP000070080">
    <property type="component" value="Unassembled WGS sequence"/>
</dbReference>